<accession>A0A6B3L9D3</accession>
<comment type="similarity">
    <text evidence="4 8">Belongs to the KdsA family.</text>
</comment>
<proteinExistence type="inferred from homology"/>
<dbReference type="Pfam" id="PF00793">
    <property type="entry name" value="DAHP_synth_1"/>
    <property type="match status" value="1"/>
</dbReference>
<dbReference type="EMBL" id="CP066776">
    <property type="protein sequence ID" value="QQL45614.1"/>
    <property type="molecule type" value="Genomic_DNA"/>
</dbReference>
<dbReference type="NCBIfam" id="NF003543">
    <property type="entry name" value="PRK05198.1"/>
    <property type="match status" value="1"/>
</dbReference>
<dbReference type="InterPro" id="IPR006269">
    <property type="entry name" value="KDO8P_synthase"/>
</dbReference>
<evidence type="ECO:0000256" key="7">
    <source>
        <dbReference type="ARBA" id="ARBA00049112"/>
    </source>
</evidence>
<evidence type="ECO:0000256" key="1">
    <source>
        <dbReference type="ARBA" id="ARBA00004496"/>
    </source>
</evidence>
<dbReference type="PANTHER" id="PTHR21057">
    <property type="entry name" value="PHOSPHO-2-DEHYDRO-3-DEOXYHEPTONATE ALDOLASE"/>
    <property type="match status" value="1"/>
</dbReference>
<evidence type="ECO:0000313" key="10">
    <source>
        <dbReference type="EMBL" id="QQL45614.1"/>
    </source>
</evidence>
<evidence type="ECO:0000256" key="6">
    <source>
        <dbReference type="ARBA" id="ARBA00022679"/>
    </source>
</evidence>
<evidence type="ECO:0000256" key="4">
    <source>
        <dbReference type="ARBA" id="ARBA00010499"/>
    </source>
</evidence>
<evidence type="ECO:0000256" key="8">
    <source>
        <dbReference type="HAMAP-Rule" id="MF_00056"/>
    </source>
</evidence>
<evidence type="ECO:0000313" key="11">
    <source>
        <dbReference type="Proteomes" id="UP000475117"/>
    </source>
</evidence>
<keyword evidence="6 8" id="KW-0808">Transferase</keyword>
<dbReference type="NCBIfam" id="TIGR01362">
    <property type="entry name" value="KDO8P_synth"/>
    <property type="match status" value="1"/>
</dbReference>
<evidence type="ECO:0000259" key="9">
    <source>
        <dbReference type="Pfam" id="PF00793"/>
    </source>
</evidence>
<dbReference type="InterPro" id="IPR006218">
    <property type="entry name" value="DAHP1/KDSA"/>
</dbReference>
<organism evidence="10 11">
    <name type="scientific">Sulfuriroseicoccus oceanibius</name>
    <dbReference type="NCBI Taxonomy" id="2707525"/>
    <lineage>
        <taxon>Bacteria</taxon>
        <taxon>Pseudomonadati</taxon>
        <taxon>Verrucomicrobiota</taxon>
        <taxon>Verrucomicrobiia</taxon>
        <taxon>Verrucomicrobiales</taxon>
        <taxon>Verrucomicrobiaceae</taxon>
        <taxon>Sulfuriroseicoccus</taxon>
    </lineage>
</organism>
<comment type="pathway">
    <text evidence="2">Bacterial outer membrane biogenesis; lipopolysaccharide biosynthesis.</text>
</comment>
<gene>
    <name evidence="8 10" type="primary">kdsA</name>
    <name evidence="10" type="ORF">G3M56_003220</name>
</gene>
<dbReference type="HAMAP" id="MF_00056">
    <property type="entry name" value="KDO8P_synth"/>
    <property type="match status" value="1"/>
</dbReference>
<protein>
    <recommendedName>
        <fullName evidence="8">2-dehydro-3-deoxyphosphooctonate aldolase</fullName>
        <ecNumber evidence="8">2.5.1.55</ecNumber>
    </recommendedName>
    <alternativeName>
        <fullName evidence="8">3-deoxy-D-manno-octulosonic acid 8-phosphate synthase</fullName>
    </alternativeName>
    <alternativeName>
        <fullName evidence="8">KDO-8-phosphate synthase</fullName>
        <shortName evidence="8">KDO 8-P synthase</shortName>
        <shortName evidence="8">KDOPS</shortName>
    </alternativeName>
    <alternativeName>
        <fullName evidence="8">Phospho-2-dehydro-3-deoxyoctonate aldolase</fullName>
    </alternativeName>
</protein>
<dbReference type="Gene3D" id="3.20.20.70">
    <property type="entry name" value="Aldolase class I"/>
    <property type="match status" value="1"/>
</dbReference>
<dbReference type="InterPro" id="IPR013785">
    <property type="entry name" value="Aldolase_TIM"/>
</dbReference>
<keyword evidence="11" id="KW-1185">Reference proteome</keyword>
<evidence type="ECO:0000256" key="5">
    <source>
        <dbReference type="ARBA" id="ARBA00022490"/>
    </source>
</evidence>
<reference evidence="10 11" key="1">
    <citation type="submission" date="2020-12" db="EMBL/GenBank/DDBJ databases">
        <title>Sulforoseuscoccus oceanibium gen. nov., sp. nov., a representative of the phylum Verrucomicrobia with special cytoplasmic membrane, and proposal of Sulforoseuscoccusaceae fam. nov.</title>
        <authorList>
            <person name="Xi F."/>
        </authorList>
    </citation>
    <scope>NUCLEOTIDE SEQUENCE [LARGE SCALE GENOMIC DNA]</scope>
    <source>
        <strain evidence="10 11">T37</strain>
    </source>
</reference>
<name>A0A6B3L9D3_9BACT</name>
<keyword evidence="8" id="KW-0448">Lipopolysaccharide biosynthesis</keyword>
<keyword evidence="5 8" id="KW-0963">Cytoplasm</keyword>
<dbReference type="GO" id="GO:0019294">
    <property type="term" value="P:keto-3-deoxy-D-manno-octulosonic acid biosynthetic process"/>
    <property type="evidence" value="ECO:0007669"/>
    <property type="project" value="UniProtKB-UniRule"/>
</dbReference>
<dbReference type="Proteomes" id="UP000475117">
    <property type="component" value="Chromosome"/>
</dbReference>
<dbReference type="AlphaFoldDB" id="A0A6B3L9D3"/>
<dbReference type="UniPathway" id="UPA00030"/>
<dbReference type="KEGG" id="soa:G3M56_003220"/>
<evidence type="ECO:0000256" key="3">
    <source>
        <dbReference type="ARBA" id="ARBA00004845"/>
    </source>
</evidence>
<dbReference type="UniPathway" id="UPA00357">
    <property type="reaction ID" value="UER00474"/>
</dbReference>
<dbReference type="GO" id="GO:0008676">
    <property type="term" value="F:3-deoxy-8-phosphooctulonate synthase activity"/>
    <property type="evidence" value="ECO:0007669"/>
    <property type="project" value="UniProtKB-UniRule"/>
</dbReference>
<dbReference type="GO" id="GO:0005737">
    <property type="term" value="C:cytoplasm"/>
    <property type="evidence" value="ECO:0007669"/>
    <property type="project" value="UniProtKB-SubCell"/>
</dbReference>
<sequence>MKLYDPDKLLLIAGPCSLESWDVCETVATELKKLQAELPELNIIFKGSFDKANRTSLGSDRGPGMDEGLELLARVKREFGFPLLTDFHLPEQAAPVGEVVDVLQVPAFLCRQTDLLVAAAATGKVVNVKKGQFLSPQEMEFVVTKLEGAGAAEIWQTDRGTLFGYQNLVVDMRSFPIMGGFGHPTIIDATHSVQLPGAAGGKSGGQREFVPVLARAALAAGASGVFMETHPNPDEAISDAASQVPLGELRSVLEPLLAVWRAVR</sequence>
<comment type="pathway">
    <text evidence="3 8">Carbohydrate biosynthesis; 3-deoxy-D-manno-octulosonate biosynthesis; 3-deoxy-D-manno-octulosonate from D-ribulose 5-phosphate: step 2/3.</text>
</comment>
<dbReference type="SUPFAM" id="SSF51569">
    <property type="entry name" value="Aldolase"/>
    <property type="match status" value="1"/>
</dbReference>
<dbReference type="RefSeq" id="WP_164363250.1">
    <property type="nucleotide sequence ID" value="NZ_CP066776.1"/>
</dbReference>
<comment type="subcellular location">
    <subcellularLocation>
        <location evidence="1 8">Cytoplasm</location>
    </subcellularLocation>
</comment>
<dbReference type="EC" id="2.5.1.55" evidence="8"/>
<comment type="catalytic activity">
    <reaction evidence="7 8">
        <text>D-arabinose 5-phosphate + phosphoenolpyruvate + H2O = 3-deoxy-alpha-D-manno-2-octulosonate-8-phosphate + phosphate</text>
        <dbReference type="Rhea" id="RHEA:14053"/>
        <dbReference type="ChEBI" id="CHEBI:15377"/>
        <dbReference type="ChEBI" id="CHEBI:43474"/>
        <dbReference type="ChEBI" id="CHEBI:57693"/>
        <dbReference type="ChEBI" id="CHEBI:58702"/>
        <dbReference type="ChEBI" id="CHEBI:85985"/>
        <dbReference type="EC" id="2.5.1.55"/>
    </reaction>
</comment>
<feature type="domain" description="DAHP synthetase I/KDSA" evidence="9">
    <location>
        <begin position="7"/>
        <end position="252"/>
    </location>
</feature>
<evidence type="ECO:0000256" key="2">
    <source>
        <dbReference type="ARBA" id="ARBA00004756"/>
    </source>
</evidence>